<feature type="compositionally biased region" description="Polar residues" evidence="1">
    <location>
        <begin position="38"/>
        <end position="57"/>
    </location>
</feature>
<feature type="region of interest" description="Disordered" evidence="1">
    <location>
        <begin position="23"/>
        <end position="65"/>
    </location>
</feature>
<dbReference type="AlphaFoldDB" id="A0A1A6BMB5"/>
<evidence type="ECO:0000313" key="2">
    <source>
        <dbReference type="EMBL" id="OBS03349.1"/>
    </source>
</evidence>
<gene>
    <name evidence="2" type="ORF">A9W98_09915</name>
</gene>
<dbReference type="Proteomes" id="UP000093757">
    <property type="component" value="Unassembled WGS sequence"/>
</dbReference>
<comment type="caution">
    <text evidence="2">The sequence shown here is derived from an EMBL/GenBank/DDBJ whole genome shotgun (WGS) entry which is preliminary data.</text>
</comment>
<evidence type="ECO:0000313" key="3">
    <source>
        <dbReference type="Proteomes" id="UP000093757"/>
    </source>
</evidence>
<organism evidence="2 3">
    <name type="scientific">Mycobacterium gordonae</name>
    <dbReference type="NCBI Taxonomy" id="1778"/>
    <lineage>
        <taxon>Bacteria</taxon>
        <taxon>Bacillati</taxon>
        <taxon>Actinomycetota</taxon>
        <taxon>Actinomycetes</taxon>
        <taxon>Mycobacteriales</taxon>
        <taxon>Mycobacteriaceae</taxon>
        <taxon>Mycobacterium</taxon>
    </lineage>
</organism>
<accession>A0A1A6BMB5</accession>
<protein>
    <submittedName>
        <fullName evidence="2">Uncharacterized protein</fullName>
    </submittedName>
</protein>
<dbReference type="RefSeq" id="WP_065132522.1">
    <property type="nucleotide sequence ID" value="NZ_MAEM01000078.1"/>
</dbReference>
<proteinExistence type="predicted"/>
<evidence type="ECO:0000256" key="1">
    <source>
        <dbReference type="SAM" id="MobiDB-lite"/>
    </source>
</evidence>
<dbReference type="EMBL" id="MAEM01000078">
    <property type="protein sequence ID" value="OBS03349.1"/>
    <property type="molecule type" value="Genomic_DNA"/>
</dbReference>
<name>A0A1A6BMB5_MYCGO</name>
<sequence length="65" mass="6681">MNILASTSLTDWLAPGSPAIDQAIRGASPGHDFHARCTRSSRASEADSENTTGTAGDSGNRAGHQ</sequence>
<reference evidence="2 3" key="1">
    <citation type="submission" date="2016-06" db="EMBL/GenBank/DDBJ databases">
        <authorList>
            <person name="Kjaerup R.B."/>
            <person name="Dalgaard T.S."/>
            <person name="Juul-Madsen H.R."/>
        </authorList>
    </citation>
    <scope>NUCLEOTIDE SEQUENCE [LARGE SCALE GENOMIC DNA]</scope>
    <source>
        <strain evidence="2 3">1245752.6</strain>
    </source>
</reference>